<name>A0ABP1XIC3_9FIRM</name>
<feature type="non-terminal residue" evidence="1">
    <location>
        <position position="1"/>
    </location>
</feature>
<reference evidence="1" key="1">
    <citation type="submission" date="2014-11" db="EMBL/GenBank/DDBJ databases">
        <authorList>
            <person name="Hornung B.V."/>
        </authorList>
    </citation>
    <scope>NUCLEOTIDE SEQUENCE</scope>
    <source>
        <strain evidence="1">INE</strain>
    </source>
</reference>
<evidence type="ECO:0000313" key="1">
    <source>
        <dbReference type="EMBL" id="CEJ08662.1"/>
    </source>
</evidence>
<sequence length="104" mass="12339">FIKGLESAFHKAKGKKIKVHTHKWVYDNVMRSPEVQKLYKVDIVGQGDENNPEHYTTIANSIFSLMSPWYIWRHKDKVKEYAMKKRLGYQLELTPHAIEERKLP</sequence>
<gene>
    <name evidence="1" type="ORF">DEACI_3141</name>
</gene>
<dbReference type="Proteomes" id="UP001071230">
    <property type="component" value="Unassembled WGS sequence"/>
</dbReference>
<accession>A0ABP1XIC3</accession>
<evidence type="ECO:0000313" key="2">
    <source>
        <dbReference type="Proteomes" id="UP001071230"/>
    </source>
</evidence>
<keyword evidence="2" id="KW-1185">Reference proteome</keyword>
<dbReference type="EMBL" id="CDGJ01000088">
    <property type="protein sequence ID" value="CEJ08662.1"/>
    <property type="molecule type" value="Genomic_DNA"/>
</dbReference>
<dbReference type="RefSeq" id="WP_261487411.1">
    <property type="nucleotide sequence ID" value="NZ_CDGJ01000088.1"/>
</dbReference>
<protein>
    <submittedName>
        <fullName evidence="1">Uncharacterized protein</fullName>
    </submittedName>
</protein>
<comment type="caution">
    <text evidence="1">The sequence shown here is derived from an EMBL/GenBank/DDBJ whole genome shotgun (WGS) entry which is preliminary data.</text>
</comment>
<proteinExistence type="predicted"/>
<organism evidence="1 2">
    <name type="scientific">Acididesulfobacillus acetoxydans</name>
    <dbReference type="NCBI Taxonomy" id="1561005"/>
    <lineage>
        <taxon>Bacteria</taxon>
        <taxon>Bacillati</taxon>
        <taxon>Bacillota</taxon>
        <taxon>Clostridia</taxon>
        <taxon>Eubacteriales</taxon>
        <taxon>Peptococcaceae</taxon>
        <taxon>Acididesulfobacillus</taxon>
    </lineage>
</organism>